<protein>
    <submittedName>
        <fullName evidence="2">Thaumatin family-domain-containing protein</fullName>
    </submittedName>
</protein>
<reference evidence="2" key="1">
    <citation type="submission" date="2023-06" db="EMBL/GenBank/DDBJ databases">
        <title>Genome-scale phylogeny and comparative genomics of the fungal order Sordariales.</title>
        <authorList>
            <consortium name="Lawrence Berkeley National Laboratory"/>
            <person name="Hensen N."/>
            <person name="Bonometti L."/>
            <person name="Westerberg I."/>
            <person name="Brannstrom I.O."/>
            <person name="Guillou S."/>
            <person name="Cros-Aarteil S."/>
            <person name="Calhoun S."/>
            <person name="Haridas S."/>
            <person name="Kuo A."/>
            <person name="Mondo S."/>
            <person name="Pangilinan J."/>
            <person name="Riley R."/>
            <person name="LaButti K."/>
            <person name="Andreopoulos B."/>
            <person name="Lipzen A."/>
            <person name="Chen C."/>
            <person name="Yanf M."/>
            <person name="Daum C."/>
            <person name="Ng V."/>
            <person name="Clum A."/>
            <person name="Steindorff A."/>
            <person name="Ohm R."/>
            <person name="Martin F."/>
            <person name="Silar P."/>
            <person name="Natvig D."/>
            <person name="Lalanne C."/>
            <person name="Gautier V."/>
            <person name="Ament-velasquez S.L."/>
            <person name="Kruys A."/>
            <person name="Hutchinson M.I."/>
            <person name="Powell A.J."/>
            <person name="Barry K."/>
            <person name="Miller A.N."/>
            <person name="Grigoriev I.V."/>
            <person name="Debuchy R."/>
            <person name="Gladieux P."/>
            <person name="Thoren M.H."/>
            <person name="Johannesson H."/>
        </authorList>
    </citation>
    <scope>NUCLEOTIDE SEQUENCE</scope>
    <source>
        <strain evidence="2">SMH2392-1A</strain>
    </source>
</reference>
<dbReference type="AlphaFoldDB" id="A0AA40E9V9"/>
<dbReference type="Proteomes" id="UP001172101">
    <property type="component" value="Unassembled WGS sequence"/>
</dbReference>
<gene>
    <name evidence="2" type="ORF">B0T26DRAFT_632324</name>
</gene>
<evidence type="ECO:0000313" key="2">
    <source>
        <dbReference type="EMBL" id="KAK0733729.1"/>
    </source>
</evidence>
<dbReference type="EMBL" id="JAUIRO010000001">
    <property type="protein sequence ID" value="KAK0733729.1"/>
    <property type="molecule type" value="Genomic_DNA"/>
</dbReference>
<dbReference type="Pfam" id="PF00314">
    <property type="entry name" value="Thaumatin"/>
    <property type="match status" value="1"/>
</dbReference>
<dbReference type="PROSITE" id="PS51367">
    <property type="entry name" value="THAUMATIN_2"/>
    <property type="match status" value="1"/>
</dbReference>
<comment type="caution">
    <text evidence="2">The sequence shown here is derived from an EMBL/GenBank/DDBJ whole genome shotgun (WGS) entry which is preliminary data.</text>
</comment>
<name>A0AA40E9V9_9PEZI</name>
<dbReference type="SUPFAM" id="SSF49870">
    <property type="entry name" value="Osmotin, thaumatin-like protein"/>
    <property type="match status" value="1"/>
</dbReference>
<dbReference type="CDD" id="cd09215">
    <property type="entry name" value="Thaumatin-like"/>
    <property type="match status" value="1"/>
</dbReference>
<dbReference type="Gene3D" id="2.60.110.10">
    <property type="entry name" value="Thaumatin"/>
    <property type="match status" value="1"/>
</dbReference>
<keyword evidence="3" id="KW-1185">Reference proteome</keyword>
<dbReference type="InterPro" id="IPR001938">
    <property type="entry name" value="Thaumatin"/>
</dbReference>
<dbReference type="GeneID" id="85319702"/>
<dbReference type="SMART" id="SM00205">
    <property type="entry name" value="THN"/>
    <property type="match status" value="1"/>
</dbReference>
<proteinExistence type="predicted"/>
<dbReference type="RefSeq" id="XP_060302606.1">
    <property type="nucleotide sequence ID" value="XM_060436432.1"/>
</dbReference>
<dbReference type="InterPro" id="IPR037176">
    <property type="entry name" value="Osmotin/thaumatin-like_sf"/>
</dbReference>
<evidence type="ECO:0000313" key="3">
    <source>
        <dbReference type="Proteomes" id="UP001172101"/>
    </source>
</evidence>
<feature type="region of interest" description="Disordered" evidence="1">
    <location>
        <begin position="1"/>
        <end position="36"/>
    </location>
</feature>
<dbReference type="PANTHER" id="PTHR31048">
    <property type="entry name" value="OS03G0233200 PROTEIN"/>
    <property type="match status" value="1"/>
</dbReference>
<accession>A0AA40E9V9</accession>
<sequence length="436" mass="46778">MSKVLLEGTRSIIHQRQDREDIRPLGPASVNTKRPTRSRLGRLTSRLLIPLSLLPRQAAGVSPTNTTTTTTTAGAAGRSIPLVVTNNCHETLWPGIGTQNGIGPGTGGFALEGGNSMQMYVSPDWQGRVWGRTNCSFNDDGSGPSNLNGVNGNGAACSTGDCFGRLDCEFTGQVPTTLAEFNLIGGMDGKQTFYDISLVDGYNLPLAIVYIPAKNTTWIPPNLTNCACIASSGYLGEPSRTGLAYTNATFPMPYESAQTNRGVADWCPWDLQEYPPSRPGDGIYPYPDDYIQRPVFDPCLSACASTNNPEDCCTGEYNDPNVCRPSLYSEQAKAVCPDAYSYAFDDQTSTFIIPTGGGWQVVFCPEGRSTNILETFGPQLRALGSGGGVTREMLDALTNITYIETHPPPSSAGTLRPLRAWPLLGTTAILWAAMMA</sequence>
<dbReference type="PRINTS" id="PR00347">
    <property type="entry name" value="THAUMATIN"/>
</dbReference>
<organism evidence="2 3">
    <name type="scientific">Lasiosphaeria miniovina</name>
    <dbReference type="NCBI Taxonomy" id="1954250"/>
    <lineage>
        <taxon>Eukaryota</taxon>
        <taxon>Fungi</taxon>
        <taxon>Dikarya</taxon>
        <taxon>Ascomycota</taxon>
        <taxon>Pezizomycotina</taxon>
        <taxon>Sordariomycetes</taxon>
        <taxon>Sordariomycetidae</taxon>
        <taxon>Sordariales</taxon>
        <taxon>Lasiosphaeriaceae</taxon>
        <taxon>Lasiosphaeria</taxon>
    </lineage>
</organism>
<evidence type="ECO:0000256" key="1">
    <source>
        <dbReference type="SAM" id="MobiDB-lite"/>
    </source>
</evidence>